<evidence type="ECO:0000256" key="1">
    <source>
        <dbReference type="SAM" id="MobiDB-lite"/>
    </source>
</evidence>
<protein>
    <submittedName>
        <fullName evidence="2">Uncharacterized protein</fullName>
    </submittedName>
</protein>
<accession>A0ABT6WFN9</accession>
<dbReference type="RefSeq" id="WP_282758211.1">
    <property type="nucleotide sequence ID" value="NZ_JASCTH010000004.1"/>
</dbReference>
<feature type="region of interest" description="Disordered" evidence="1">
    <location>
        <begin position="84"/>
        <end position="106"/>
    </location>
</feature>
<keyword evidence="3" id="KW-1185">Reference proteome</keyword>
<dbReference type="Proteomes" id="UP001241758">
    <property type="component" value="Unassembled WGS sequence"/>
</dbReference>
<name>A0ABT6WFN9_9ACTN</name>
<dbReference type="EMBL" id="JASCTH010000004">
    <property type="protein sequence ID" value="MDI6098522.1"/>
    <property type="molecule type" value="Genomic_DNA"/>
</dbReference>
<evidence type="ECO:0000313" key="3">
    <source>
        <dbReference type="Proteomes" id="UP001241758"/>
    </source>
</evidence>
<sequence length="106" mass="11297">MQDFAPDQLVSGRLYGIEVPIVVSLEDIARQWVAADDPVQHPGLTAYVMVCGDLPDLIGIGSDEDDQVSRVVNRVHADALRHHIGDAVGADGPRANGRHPEDGGHG</sequence>
<proteinExistence type="predicted"/>
<comment type="caution">
    <text evidence="2">The sequence shown here is derived from an EMBL/GenBank/DDBJ whole genome shotgun (WGS) entry which is preliminary data.</text>
</comment>
<organism evidence="2 3">
    <name type="scientific">Actinoplanes sandaracinus</name>
    <dbReference type="NCBI Taxonomy" id="3045177"/>
    <lineage>
        <taxon>Bacteria</taxon>
        <taxon>Bacillati</taxon>
        <taxon>Actinomycetota</taxon>
        <taxon>Actinomycetes</taxon>
        <taxon>Micromonosporales</taxon>
        <taxon>Micromonosporaceae</taxon>
        <taxon>Actinoplanes</taxon>
    </lineage>
</organism>
<reference evidence="2 3" key="1">
    <citation type="submission" date="2023-05" db="EMBL/GenBank/DDBJ databases">
        <title>Actinoplanes sp. NEAU-A12 genome sequencing.</title>
        <authorList>
            <person name="Wang Z.-S."/>
        </authorList>
    </citation>
    <scope>NUCLEOTIDE SEQUENCE [LARGE SCALE GENOMIC DNA]</scope>
    <source>
        <strain evidence="2 3">NEAU-A12</strain>
    </source>
</reference>
<gene>
    <name evidence="2" type="ORF">QLQ12_07885</name>
</gene>
<evidence type="ECO:0000313" key="2">
    <source>
        <dbReference type="EMBL" id="MDI6098522.1"/>
    </source>
</evidence>